<dbReference type="Proteomes" id="UP000037035">
    <property type="component" value="Unassembled WGS sequence"/>
</dbReference>
<reference evidence="1 2" key="1">
    <citation type="submission" date="2015-08" db="EMBL/GenBank/DDBJ databases">
        <title>Next Generation Sequencing and Analysis of the Genome of Puccinia sorghi L Schw, the Causal Agent of Maize Common Rust.</title>
        <authorList>
            <person name="Rochi L."/>
            <person name="Burguener G."/>
            <person name="Darino M."/>
            <person name="Turjanski A."/>
            <person name="Kreff E."/>
            <person name="Dieguez M.J."/>
            <person name="Sacco F."/>
        </authorList>
    </citation>
    <scope>NUCLEOTIDE SEQUENCE [LARGE SCALE GENOMIC DNA]</scope>
    <source>
        <strain evidence="1 2">RO10H11247</strain>
    </source>
</reference>
<sequence>MLGLDRSNKELMQLKIELCRALSWALSHLKKLGTYINKTVQHKRFHPYVHHPESMINQNFPLPGDKALNPMLLDVYGNANIPGVKKTPSGKYLFLGGDLFISQVQHIKLLCNWQETIKQMIYEKQAPNETTNEALDLGLEDVALDDHESDVPPSTC</sequence>
<gene>
    <name evidence="1" type="ORF">VP01_6721g2</name>
</gene>
<dbReference type="EMBL" id="LAVV01012075">
    <property type="protein sequence ID" value="KNZ47043.1"/>
    <property type="molecule type" value="Genomic_DNA"/>
</dbReference>
<protein>
    <submittedName>
        <fullName evidence="1">Uncharacterized protein</fullName>
    </submittedName>
</protein>
<dbReference type="VEuPathDB" id="FungiDB:VP01_6721g2"/>
<dbReference type="AlphaFoldDB" id="A0A0L6UEP8"/>
<comment type="caution">
    <text evidence="1">The sequence shown here is derived from an EMBL/GenBank/DDBJ whole genome shotgun (WGS) entry which is preliminary data.</text>
</comment>
<accession>A0A0L6UEP8</accession>
<organism evidence="1 2">
    <name type="scientific">Puccinia sorghi</name>
    <dbReference type="NCBI Taxonomy" id="27349"/>
    <lineage>
        <taxon>Eukaryota</taxon>
        <taxon>Fungi</taxon>
        <taxon>Dikarya</taxon>
        <taxon>Basidiomycota</taxon>
        <taxon>Pucciniomycotina</taxon>
        <taxon>Pucciniomycetes</taxon>
        <taxon>Pucciniales</taxon>
        <taxon>Pucciniaceae</taxon>
        <taxon>Puccinia</taxon>
    </lineage>
</organism>
<evidence type="ECO:0000313" key="2">
    <source>
        <dbReference type="Proteomes" id="UP000037035"/>
    </source>
</evidence>
<name>A0A0L6UEP8_9BASI</name>
<evidence type="ECO:0000313" key="1">
    <source>
        <dbReference type="EMBL" id="KNZ47043.1"/>
    </source>
</evidence>
<keyword evidence="2" id="KW-1185">Reference proteome</keyword>
<proteinExistence type="predicted"/>
<dbReference type="STRING" id="27349.A0A0L6UEP8"/>